<reference evidence="6" key="1">
    <citation type="journal article" date="2020" name="Stud. Mycol.">
        <title>101 Dothideomycetes genomes: a test case for predicting lifestyles and emergence of pathogens.</title>
        <authorList>
            <person name="Haridas S."/>
            <person name="Albert R."/>
            <person name="Binder M."/>
            <person name="Bloem J."/>
            <person name="Labutti K."/>
            <person name="Salamov A."/>
            <person name="Andreopoulos B."/>
            <person name="Baker S."/>
            <person name="Barry K."/>
            <person name="Bills G."/>
            <person name="Bluhm B."/>
            <person name="Cannon C."/>
            <person name="Castanera R."/>
            <person name="Culley D."/>
            <person name="Daum C."/>
            <person name="Ezra D."/>
            <person name="Gonzalez J."/>
            <person name="Henrissat B."/>
            <person name="Kuo A."/>
            <person name="Liang C."/>
            <person name="Lipzen A."/>
            <person name="Lutzoni F."/>
            <person name="Magnuson J."/>
            <person name="Mondo S."/>
            <person name="Nolan M."/>
            <person name="Ohm R."/>
            <person name="Pangilinan J."/>
            <person name="Park H.-J."/>
            <person name="Ramirez L."/>
            <person name="Alfaro M."/>
            <person name="Sun H."/>
            <person name="Tritt A."/>
            <person name="Yoshinaga Y."/>
            <person name="Zwiers L.-H."/>
            <person name="Turgeon B."/>
            <person name="Goodwin S."/>
            <person name="Spatafora J."/>
            <person name="Crous P."/>
            <person name="Grigoriev I."/>
        </authorList>
    </citation>
    <scope>NUCLEOTIDE SEQUENCE</scope>
    <source>
        <strain evidence="6">CBS 260.36</strain>
    </source>
</reference>
<evidence type="ECO:0000256" key="2">
    <source>
        <dbReference type="ARBA" id="ARBA00022692"/>
    </source>
</evidence>
<evidence type="ECO:0000313" key="7">
    <source>
        <dbReference type="Proteomes" id="UP000799439"/>
    </source>
</evidence>
<dbReference type="PANTHER" id="PTHR23112:SF37">
    <property type="entry name" value="G PROTEIN-COUPLED RECEPTOR GPR1"/>
    <property type="match status" value="1"/>
</dbReference>
<dbReference type="GO" id="GO:0004930">
    <property type="term" value="F:G protein-coupled receptor activity"/>
    <property type="evidence" value="ECO:0007669"/>
    <property type="project" value="InterPro"/>
</dbReference>
<evidence type="ECO:0000256" key="3">
    <source>
        <dbReference type="ARBA" id="ARBA00022989"/>
    </source>
</evidence>
<evidence type="ECO:0000256" key="1">
    <source>
        <dbReference type="ARBA" id="ARBA00004141"/>
    </source>
</evidence>
<dbReference type="InterPro" id="IPR000276">
    <property type="entry name" value="GPCR_Rhodpsn"/>
</dbReference>
<sequence>ISPLPHDLHSGLTAVSVFGLLSFVLSTGLFLRLFYRLLTGRRTRLHRNQFFLLILNLLFSDIEQSVAFWLNIEWLRTNSVRVGSTSCWTQGFFVSVGDLSSGVFTLFIAIHTFVDIVYGIQPSYKIFLAAIAGCHIFVYACAIIAILLHPHDIFVRAGAWCWINGSYQTERLWLHYFWILTAEFGTVIVYGALFFILQRRLKSNYYSAPGSAERAKAAARSIIPYPIIYVVCTLPLASLRISSMAKHTPTYTALTFAGSMITSNGWLDVLLYSFTRRHLVFGNEP</sequence>
<comment type="caution">
    <text evidence="6">The sequence shown here is derived from an EMBL/GenBank/DDBJ whole genome shotgun (WGS) entry which is preliminary data.</text>
</comment>
<dbReference type="Gene3D" id="1.20.1070.10">
    <property type="entry name" value="Rhodopsin 7-helix transmembrane proteins"/>
    <property type="match status" value="1"/>
</dbReference>
<dbReference type="OrthoDB" id="100006at2759"/>
<feature type="non-terminal residue" evidence="6">
    <location>
        <position position="285"/>
    </location>
</feature>
<evidence type="ECO:0008006" key="8">
    <source>
        <dbReference type="Google" id="ProtNLM"/>
    </source>
</evidence>
<proteinExistence type="predicted"/>
<feature type="non-terminal residue" evidence="6">
    <location>
        <position position="1"/>
    </location>
</feature>
<dbReference type="EMBL" id="ML996089">
    <property type="protein sequence ID" value="KAF2150487.1"/>
    <property type="molecule type" value="Genomic_DNA"/>
</dbReference>
<keyword evidence="2 5" id="KW-0812">Transmembrane</keyword>
<dbReference type="PANTHER" id="PTHR23112">
    <property type="entry name" value="G PROTEIN-COUPLED RECEPTOR 157-RELATED"/>
    <property type="match status" value="1"/>
</dbReference>
<feature type="transmembrane region" description="Helical" evidence="5">
    <location>
        <begin position="12"/>
        <end position="38"/>
    </location>
</feature>
<keyword evidence="4 5" id="KW-0472">Membrane</keyword>
<gene>
    <name evidence="6" type="ORF">K461DRAFT_213281</name>
</gene>
<keyword evidence="7" id="KW-1185">Reference proteome</keyword>
<evidence type="ECO:0000256" key="4">
    <source>
        <dbReference type="ARBA" id="ARBA00023136"/>
    </source>
</evidence>
<comment type="subcellular location">
    <subcellularLocation>
        <location evidence="1">Membrane</location>
        <topology evidence="1">Multi-pass membrane protein</topology>
    </subcellularLocation>
</comment>
<organism evidence="6 7">
    <name type="scientific">Myriangium duriaei CBS 260.36</name>
    <dbReference type="NCBI Taxonomy" id="1168546"/>
    <lineage>
        <taxon>Eukaryota</taxon>
        <taxon>Fungi</taxon>
        <taxon>Dikarya</taxon>
        <taxon>Ascomycota</taxon>
        <taxon>Pezizomycotina</taxon>
        <taxon>Dothideomycetes</taxon>
        <taxon>Dothideomycetidae</taxon>
        <taxon>Myriangiales</taxon>
        <taxon>Myriangiaceae</taxon>
        <taxon>Myriangium</taxon>
    </lineage>
</organism>
<feature type="transmembrane region" description="Helical" evidence="5">
    <location>
        <begin position="92"/>
        <end position="114"/>
    </location>
</feature>
<dbReference type="Proteomes" id="UP000799439">
    <property type="component" value="Unassembled WGS sequence"/>
</dbReference>
<dbReference type="SUPFAM" id="SSF81321">
    <property type="entry name" value="Family A G protein-coupled receptor-like"/>
    <property type="match status" value="1"/>
</dbReference>
<dbReference type="GO" id="GO:0005886">
    <property type="term" value="C:plasma membrane"/>
    <property type="evidence" value="ECO:0007669"/>
    <property type="project" value="TreeGrafter"/>
</dbReference>
<evidence type="ECO:0000256" key="5">
    <source>
        <dbReference type="SAM" id="Phobius"/>
    </source>
</evidence>
<feature type="transmembrane region" description="Helical" evidence="5">
    <location>
        <begin position="176"/>
        <end position="197"/>
    </location>
</feature>
<protein>
    <recommendedName>
        <fullName evidence="8">G-protein coupled receptors family 1 profile domain-containing protein</fullName>
    </recommendedName>
</protein>
<dbReference type="AlphaFoldDB" id="A0A9P4IV28"/>
<dbReference type="Pfam" id="PF00001">
    <property type="entry name" value="7tm_1"/>
    <property type="match status" value="1"/>
</dbReference>
<accession>A0A9P4IV28</accession>
<feature type="transmembrane region" description="Helical" evidence="5">
    <location>
        <begin position="50"/>
        <end position="72"/>
    </location>
</feature>
<feature type="transmembrane region" description="Helical" evidence="5">
    <location>
        <begin position="126"/>
        <end position="148"/>
    </location>
</feature>
<feature type="transmembrane region" description="Helical" evidence="5">
    <location>
        <begin position="251"/>
        <end position="272"/>
    </location>
</feature>
<keyword evidence="3 5" id="KW-1133">Transmembrane helix</keyword>
<name>A0A9P4IV28_9PEZI</name>
<feature type="transmembrane region" description="Helical" evidence="5">
    <location>
        <begin position="218"/>
        <end position="239"/>
    </location>
</feature>
<evidence type="ECO:0000313" key="6">
    <source>
        <dbReference type="EMBL" id="KAF2150487.1"/>
    </source>
</evidence>
<dbReference type="GO" id="GO:0007189">
    <property type="term" value="P:adenylate cyclase-activating G protein-coupled receptor signaling pathway"/>
    <property type="evidence" value="ECO:0007669"/>
    <property type="project" value="TreeGrafter"/>
</dbReference>